<protein>
    <recommendedName>
        <fullName evidence="3">DUF2283 domain-containing protein</fullName>
    </recommendedName>
</protein>
<evidence type="ECO:0008006" key="3">
    <source>
        <dbReference type="Google" id="ProtNLM"/>
    </source>
</evidence>
<keyword evidence="2" id="KW-1185">Reference proteome</keyword>
<comment type="caution">
    <text evidence="1">The sequence shown here is derived from an EMBL/GenBank/DDBJ whole genome shotgun (WGS) entry which is preliminary data.</text>
</comment>
<organism evidence="1 2">
    <name type="scientific">Vibrio zhanjiangensis</name>
    <dbReference type="NCBI Taxonomy" id="1046128"/>
    <lineage>
        <taxon>Bacteria</taxon>
        <taxon>Pseudomonadati</taxon>
        <taxon>Pseudomonadota</taxon>
        <taxon>Gammaproteobacteria</taxon>
        <taxon>Vibrionales</taxon>
        <taxon>Vibrionaceae</taxon>
        <taxon>Vibrio</taxon>
    </lineage>
</organism>
<sequence length="65" mass="7608">MSNNTIIYESTDNLEIAINLDYVTHAFPDDEVTTRVYIHNLEGDGYILINVPFNEFYKDMVHIQK</sequence>
<evidence type="ECO:0000313" key="2">
    <source>
        <dbReference type="Proteomes" id="UP001157138"/>
    </source>
</evidence>
<accession>A0ABQ6F1Q2</accession>
<dbReference type="EMBL" id="BSPW01000059">
    <property type="protein sequence ID" value="GLT18866.1"/>
    <property type="molecule type" value="Genomic_DNA"/>
</dbReference>
<proteinExistence type="predicted"/>
<evidence type="ECO:0000313" key="1">
    <source>
        <dbReference type="EMBL" id="GLT18866.1"/>
    </source>
</evidence>
<reference evidence="2" key="1">
    <citation type="journal article" date="2019" name="Int. J. Syst. Evol. Microbiol.">
        <title>The Global Catalogue of Microorganisms (GCM) 10K type strain sequencing project: providing services to taxonomists for standard genome sequencing and annotation.</title>
        <authorList>
            <consortium name="The Broad Institute Genomics Platform"/>
            <consortium name="The Broad Institute Genome Sequencing Center for Infectious Disease"/>
            <person name="Wu L."/>
            <person name="Ma J."/>
        </authorList>
    </citation>
    <scope>NUCLEOTIDE SEQUENCE [LARGE SCALE GENOMIC DNA]</scope>
    <source>
        <strain evidence="2">NBRC 108723</strain>
    </source>
</reference>
<dbReference type="Proteomes" id="UP001157138">
    <property type="component" value="Unassembled WGS sequence"/>
</dbReference>
<gene>
    <name evidence="1" type="ORF">GCM10007938_26480</name>
</gene>
<name>A0ABQ6F1Q2_9VIBR</name>